<evidence type="ECO:0000256" key="2">
    <source>
        <dbReference type="ARBA" id="ARBA00009819"/>
    </source>
</evidence>
<evidence type="ECO:0000256" key="13">
    <source>
        <dbReference type="SAM" id="Phobius"/>
    </source>
</evidence>
<evidence type="ECO:0000256" key="4">
    <source>
        <dbReference type="ARBA" id="ARBA00022475"/>
    </source>
</evidence>
<evidence type="ECO:0000256" key="1">
    <source>
        <dbReference type="ARBA" id="ARBA00004651"/>
    </source>
</evidence>
<reference evidence="15 16" key="1">
    <citation type="journal article" date="2011" name="ISME J.">
        <title>Community ecology of hot spring cyanobacterial mats: predominant populations and their functional potential.</title>
        <authorList>
            <person name="Klatt C.G."/>
            <person name="Wood J.M."/>
            <person name="Rusch D.B."/>
            <person name="Bateson M.M."/>
            <person name="Hamamura N."/>
            <person name="Heidelberg J.F."/>
            <person name="Grossman A.R."/>
            <person name="Bhaya D."/>
            <person name="Cohan F.M."/>
            <person name="Kuhl M."/>
            <person name="Bryant D.A."/>
            <person name="Ward D.M."/>
        </authorList>
    </citation>
    <scope>NUCLEOTIDE SEQUENCE [LARGE SCALE GENOMIC DNA]</scope>
    <source>
        <strain evidence="15">OS</strain>
    </source>
</reference>
<dbReference type="AlphaFoldDB" id="A0A395M126"/>
<keyword evidence="4" id="KW-1003">Cell membrane</keyword>
<feature type="transmembrane region" description="Helical" evidence="13">
    <location>
        <begin position="61"/>
        <end position="83"/>
    </location>
</feature>
<keyword evidence="7 12" id="KW-0479">Metal-binding</keyword>
<keyword evidence="5 12" id="KW-0349">Heme</keyword>
<comment type="caution">
    <text evidence="15">The sequence shown here is derived from an EMBL/GenBank/DDBJ whole genome shotgun (WGS) entry which is preliminary data.</text>
</comment>
<dbReference type="Proteomes" id="UP000266389">
    <property type="component" value="Unassembled WGS sequence"/>
</dbReference>
<gene>
    <name evidence="15" type="ORF">D0433_05630</name>
</gene>
<evidence type="ECO:0000256" key="10">
    <source>
        <dbReference type="ARBA" id="ARBA00023004"/>
    </source>
</evidence>
<dbReference type="InterPro" id="IPR009056">
    <property type="entry name" value="Cyt_c-like_dom"/>
</dbReference>
<name>A0A395M126_9BACT</name>
<feature type="transmembrane region" description="Helical" evidence="13">
    <location>
        <begin position="189"/>
        <end position="208"/>
    </location>
</feature>
<feature type="transmembrane region" description="Helical" evidence="13">
    <location>
        <begin position="273"/>
        <end position="292"/>
    </location>
</feature>
<evidence type="ECO:0000256" key="8">
    <source>
        <dbReference type="ARBA" id="ARBA00022982"/>
    </source>
</evidence>
<dbReference type="InterPro" id="IPR002585">
    <property type="entry name" value="Cyt-d_ubiquinol_oxidase_su_1"/>
</dbReference>
<dbReference type="EMBL" id="PHFL01000039">
    <property type="protein sequence ID" value="RFM24466.1"/>
    <property type="molecule type" value="Genomic_DNA"/>
</dbReference>
<dbReference type="PROSITE" id="PS51007">
    <property type="entry name" value="CYTC"/>
    <property type="match status" value="1"/>
</dbReference>
<keyword evidence="3" id="KW-0813">Transport</keyword>
<keyword evidence="10 12" id="KW-0408">Iron</keyword>
<dbReference type="GO" id="GO:0009055">
    <property type="term" value="F:electron transfer activity"/>
    <property type="evidence" value="ECO:0007669"/>
    <property type="project" value="InterPro"/>
</dbReference>
<sequence length="473" mass="53223">MNYPFWDVPIIGSGWVIGIISIIHVLVSQFAVGGGLYLVLAERKALRENRLDWLPRLREHSRFFLIMTNVFGATSGVGIWFAIGLAHPESTSTLIHNFVFGWAMEWVFFVVELSSAAVYYYSWNKISHEMHQRVGWLYAISSFCTLVIINGILTFMLTPGDAWIAVAGTGQEASQFWSAFFNPTYFPSLFLRILVCISLAGIWALVSYSRLDHDAQAKGELITWSSKWLIPSFVATPIAFLWYLASVPEVNRALLQLGISTIGSGAFTQVTRIALVVVMTSATIVGVVYFFVRKAPQDFSFGHGLAVLFLAAVITASGEYAREMLRKPYVIARHMYSNGIRQSEVAQMNEKGYLEKSLWVRPVADKTNEPEVILAKGEAMYRGQCLNCHTTTGYRAITKLLSRRDHQSIGNFLQTLREYKDDSPYKKYMPQLVGKPDEIAALNDYLDYVVNKDKSRIAGLMRARESKNVAQAQ</sequence>
<dbReference type="Gene3D" id="1.10.760.10">
    <property type="entry name" value="Cytochrome c-like domain"/>
    <property type="match status" value="1"/>
</dbReference>
<feature type="transmembrane region" description="Helical" evidence="13">
    <location>
        <begin position="103"/>
        <end position="123"/>
    </location>
</feature>
<evidence type="ECO:0000256" key="12">
    <source>
        <dbReference type="PROSITE-ProRule" id="PRU00433"/>
    </source>
</evidence>
<evidence type="ECO:0000313" key="15">
    <source>
        <dbReference type="EMBL" id="RFM24466.1"/>
    </source>
</evidence>
<feature type="domain" description="Cytochrome c" evidence="14">
    <location>
        <begin position="372"/>
        <end position="450"/>
    </location>
</feature>
<keyword evidence="8" id="KW-0249">Electron transport</keyword>
<dbReference type="Pfam" id="PF01654">
    <property type="entry name" value="Cyt_bd_oxida_I"/>
    <property type="match status" value="1"/>
</dbReference>
<dbReference type="GO" id="GO:0046872">
    <property type="term" value="F:metal ion binding"/>
    <property type="evidence" value="ECO:0007669"/>
    <property type="project" value="UniProtKB-KW"/>
</dbReference>
<dbReference type="GO" id="GO:0005886">
    <property type="term" value="C:plasma membrane"/>
    <property type="evidence" value="ECO:0007669"/>
    <property type="project" value="UniProtKB-SubCell"/>
</dbReference>
<feature type="transmembrane region" description="Helical" evidence="13">
    <location>
        <begin position="15"/>
        <end position="40"/>
    </location>
</feature>
<dbReference type="InterPro" id="IPR036909">
    <property type="entry name" value="Cyt_c-like_dom_sf"/>
</dbReference>
<keyword evidence="9 13" id="KW-1133">Transmembrane helix</keyword>
<feature type="transmembrane region" description="Helical" evidence="13">
    <location>
        <begin position="299"/>
        <end position="318"/>
    </location>
</feature>
<dbReference type="SUPFAM" id="SSF46626">
    <property type="entry name" value="Cytochrome c"/>
    <property type="match status" value="1"/>
</dbReference>
<evidence type="ECO:0000313" key="16">
    <source>
        <dbReference type="Proteomes" id="UP000266389"/>
    </source>
</evidence>
<comment type="subcellular location">
    <subcellularLocation>
        <location evidence="1">Cell membrane</location>
        <topology evidence="1">Multi-pass membrane protein</topology>
    </subcellularLocation>
</comment>
<protein>
    <recommendedName>
        <fullName evidence="14">Cytochrome c domain-containing protein</fullName>
    </recommendedName>
</protein>
<evidence type="ECO:0000256" key="7">
    <source>
        <dbReference type="ARBA" id="ARBA00022723"/>
    </source>
</evidence>
<accession>A0A395M126</accession>
<evidence type="ECO:0000259" key="14">
    <source>
        <dbReference type="PROSITE" id="PS51007"/>
    </source>
</evidence>
<evidence type="ECO:0000256" key="3">
    <source>
        <dbReference type="ARBA" id="ARBA00022448"/>
    </source>
</evidence>
<dbReference type="GO" id="GO:0019646">
    <property type="term" value="P:aerobic electron transport chain"/>
    <property type="evidence" value="ECO:0007669"/>
    <property type="project" value="InterPro"/>
</dbReference>
<dbReference type="GO" id="GO:0020037">
    <property type="term" value="F:heme binding"/>
    <property type="evidence" value="ECO:0007669"/>
    <property type="project" value="InterPro"/>
</dbReference>
<feature type="transmembrane region" description="Helical" evidence="13">
    <location>
        <begin position="228"/>
        <end position="245"/>
    </location>
</feature>
<keyword evidence="11 13" id="KW-0472">Membrane</keyword>
<feature type="transmembrane region" description="Helical" evidence="13">
    <location>
        <begin position="135"/>
        <end position="157"/>
    </location>
</feature>
<evidence type="ECO:0000256" key="6">
    <source>
        <dbReference type="ARBA" id="ARBA00022692"/>
    </source>
</evidence>
<keyword evidence="6 13" id="KW-0812">Transmembrane</keyword>
<comment type="similarity">
    <text evidence="2">Belongs to the cytochrome ubiquinol oxidase subunit 1 family.</text>
</comment>
<dbReference type="GO" id="GO:0070069">
    <property type="term" value="C:cytochrome complex"/>
    <property type="evidence" value="ECO:0007669"/>
    <property type="project" value="InterPro"/>
</dbReference>
<evidence type="ECO:0000256" key="9">
    <source>
        <dbReference type="ARBA" id="ARBA00022989"/>
    </source>
</evidence>
<organism evidence="15 16">
    <name type="scientific">Candidatus Thermochlorobacter aerophilus</name>
    <dbReference type="NCBI Taxonomy" id="1868324"/>
    <lineage>
        <taxon>Bacteria</taxon>
        <taxon>Pseudomonadati</taxon>
        <taxon>Chlorobiota</taxon>
        <taxon>Chlorobiia</taxon>
        <taxon>Chlorobiales</taxon>
        <taxon>Candidatus Thermochlorobacteriaceae</taxon>
        <taxon>Candidatus Thermochlorobacter</taxon>
    </lineage>
</organism>
<evidence type="ECO:0000256" key="5">
    <source>
        <dbReference type="ARBA" id="ARBA00022617"/>
    </source>
</evidence>
<evidence type="ECO:0000256" key="11">
    <source>
        <dbReference type="ARBA" id="ARBA00023136"/>
    </source>
</evidence>
<proteinExistence type="inferred from homology"/>